<dbReference type="STRING" id="1603606.DSOUD_1128"/>
<gene>
    <name evidence="1" type="ORF">DSOUD_1128</name>
</gene>
<reference evidence="1 2" key="1">
    <citation type="submission" date="2015-07" db="EMBL/GenBank/DDBJ databases">
        <title>Isolation and Genomic Characterization of a Novel Halophilic Metal-Reducing Deltaproteobacterium from the Deep Subsurface.</title>
        <authorList>
            <person name="Badalamenti J.P."/>
            <person name="Summers Z.M."/>
            <person name="Gralnick J.A."/>
            <person name="Bond D.R."/>
        </authorList>
    </citation>
    <scope>NUCLEOTIDE SEQUENCE [LARGE SCALE GENOMIC DNA]</scope>
    <source>
        <strain evidence="1 2">WTL</strain>
    </source>
</reference>
<dbReference type="Proteomes" id="UP000057158">
    <property type="component" value="Chromosome"/>
</dbReference>
<dbReference type="EMBL" id="CP010802">
    <property type="protein sequence ID" value="ALC15910.1"/>
    <property type="molecule type" value="Genomic_DNA"/>
</dbReference>
<keyword evidence="2" id="KW-1185">Reference proteome</keyword>
<dbReference type="KEGG" id="des:DSOUD_1128"/>
<dbReference type="AlphaFoldDB" id="A0A0M4D5A1"/>
<dbReference type="OrthoDB" id="5397759at2"/>
<accession>A0A0M4D5A1</accession>
<evidence type="ECO:0000313" key="2">
    <source>
        <dbReference type="Proteomes" id="UP000057158"/>
    </source>
</evidence>
<evidence type="ECO:0000313" key="1">
    <source>
        <dbReference type="EMBL" id="ALC15910.1"/>
    </source>
</evidence>
<name>A0A0M4D5A1_9BACT</name>
<dbReference type="PATRIC" id="fig|1603606.3.peg.1233"/>
<evidence type="ECO:0008006" key="3">
    <source>
        <dbReference type="Google" id="ProtNLM"/>
    </source>
</evidence>
<protein>
    <recommendedName>
        <fullName evidence="3">Transcription factor zinc-finger domain-containing protein</fullName>
    </recommendedName>
</protein>
<proteinExistence type="predicted"/>
<sequence length="127" mass="14190">MKCPLCKSRDHVEIDLHAEGFSQDARECGVCGGIWTFSGEVMKIIKGRVQKRQKVSTDFVCPTCQCMVSYETELEAFQFHEALYECTVCGTVCSVAHDKVEIVKDSQKGSFLDSTGDLVESDDYNTM</sequence>
<organism evidence="1 2">
    <name type="scientific">Desulfuromonas soudanensis</name>
    <dbReference type="NCBI Taxonomy" id="1603606"/>
    <lineage>
        <taxon>Bacteria</taxon>
        <taxon>Pseudomonadati</taxon>
        <taxon>Thermodesulfobacteriota</taxon>
        <taxon>Desulfuromonadia</taxon>
        <taxon>Desulfuromonadales</taxon>
        <taxon>Desulfuromonadaceae</taxon>
        <taxon>Desulfuromonas</taxon>
    </lineage>
</organism>